<dbReference type="PROSITE" id="PS50011">
    <property type="entry name" value="PROTEIN_KINASE_DOM"/>
    <property type="match status" value="1"/>
</dbReference>
<dbReference type="SUPFAM" id="SSF56112">
    <property type="entry name" value="Protein kinase-like (PK-like)"/>
    <property type="match status" value="1"/>
</dbReference>
<protein>
    <recommendedName>
        <fullName evidence="12">cAMP-dependent protein kinase</fullName>
    </recommendedName>
</protein>
<dbReference type="FunFam" id="3.30.200.20:FF:000042">
    <property type="entry name" value="Aurora kinase A"/>
    <property type="match status" value="1"/>
</dbReference>
<dbReference type="FunFam" id="1.10.510.10:FF:000005">
    <property type="entry name" value="cAMP-dependent protein kinase catalytic subunit alpha"/>
    <property type="match status" value="1"/>
</dbReference>
<keyword evidence="4" id="KW-0418">Kinase</keyword>
<dbReference type="SMART" id="SM00133">
    <property type="entry name" value="S_TK_X"/>
    <property type="match status" value="1"/>
</dbReference>
<evidence type="ECO:0000256" key="2">
    <source>
        <dbReference type="ARBA" id="ARBA00022679"/>
    </source>
</evidence>
<feature type="binding site" evidence="6">
    <location>
        <position position="52"/>
    </location>
    <ligand>
        <name>ATP</name>
        <dbReference type="ChEBI" id="CHEBI:30616"/>
    </ligand>
</feature>
<dbReference type="InterPro" id="IPR017441">
    <property type="entry name" value="Protein_kinase_ATP_BS"/>
</dbReference>
<dbReference type="AlphaFoldDB" id="A0A6U1MVM7"/>
<dbReference type="PANTHER" id="PTHR24353:SF37">
    <property type="entry name" value="CAMP-DEPENDENT PROTEIN KINASE CATALYTIC SUBUNIT PRKX"/>
    <property type="match status" value="1"/>
</dbReference>
<dbReference type="Gene3D" id="3.30.200.20">
    <property type="entry name" value="Phosphorylase Kinase, domain 1"/>
    <property type="match status" value="1"/>
</dbReference>
<dbReference type="InterPro" id="IPR000719">
    <property type="entry name" value="Prot_kinase_dom"/>
</dbReference>
<evidence type="ECO:0000313" key="11">
    <source>
        <dbReference type="EMBL" id="CAD9861798.1"/>
    </source>
</evidence>
<dbReference type="PANTHER" id="PTHR24353">
    <property type="entry name" value="CYCLIC NUCLEOTIDE-DEPENDENT PROTEIN KINASE"/>
    <property type="match status" value="1"/>
</dbReference>
<evidence type="ECO:0000256" key="4">
    <source>
        <dbReference type="ARBA" id="ARBA00022777"/>
    </source>
</evidence>
<accession>A0A6U1MVM7</accession>
<sequence length="331" mass="37642">MAEEHKQDESTLALPQPLSMDDFELGVTLGTGSFGRVRFVTHKATGTYWAMKMLKKELVVRLQQVEHILSEKNILCKLSHPFVVKYAGGFQDAKYLYMALEYIIGGEFFSHLRRTGRFDNNAARFYASQILLVFEYLHGLDIIYRDLKPENLLLDQTGHFKITDFGFAKKVAFKTYTLCGTPEYIAPEVLLNKGHGKGVDWWTLGILMFEMLAGQPPFVDNDPMGIYQKILSGKINWPRYFERSAKSVIKKLLVDDLTKRLGCLKGGATDLKRHKFFASMDWDTLLKRGLPAPIVPRVNGATDTSNFDPYPDSTEETRLPVYSGSDPFVDF</sequence>
<dbReference type="CDD" id="cd05580">
    <property type="entry name" value="STKc_PKA_like"/>
    <property type="match status" value="1"/>
</dbReference>
<keyword evidence="5 6" id="KW-0067">ATP-binding</keyword>
<reference evidence="10" key="1">
    <citation type="submission" date="2021-01" db="EMBL/GenBank/DDBJ databases">
        <authorList>
            <person name="Corre E."/>
            <person name="Pelletier E."/>
            <person name="Niang G."/>
            <person name="Scheremetjew M."/>
            <person name="Finn R."/>
            <person name="Kale V."/>
            <person name="Holt S."/>
            <person name="Cochrane G."/>
            <person name="Meng A."/>
            <person name="Brown T."/>
            <person name="Cohen L."/>
        </authorList>
    </citation>
    <scope>NUCLEOTIDE SEQUENCE</scope>
    <source>
        <strain evidence="10">CCMP1661</strain>
    </source>
</reference>
<dbReference type="InterPro" id="IPR008271">
    <property type="entry name" value="Ser/Thr_kinase_AS"/>
</dbReference>
<dbReference type="InterPro" id="IPR011009">
    <property type="entry name" value="Kinase-like_dom_sf"/>
</dbReference>
<keyword evidence="1 7" id="KW-0723">Serine/threonine-protein kinase</keyword>
<evidence type="ECO:0000259" key="8">
    <source>
        <dbReference type="PROSITE" id="PS50011"/>
    </source>
</evidence>
<keyword evidence="3 6" id="KW-0547">Nucleotide-binding</keyword>
<dbReference type="GO" id="GO:0005524">
    <property type="term" value="F:ATP binding"/>
    <property type="evidence" value="ECO:0007669"/>
    <property type="project" value="UniProtKB-UniRule"/>
</dbReference>
<dbReference type="PROSITE" id="PS00108">
    <property type="entry name" value="PROTEIN_KINASE_ST"/>
    <property type="match status" value="1"/>
</dbReference>
<dbReference type="GO" id="GO:0005952">
    <property type="term" value="C:cAMP-dependent protein kinase complex"/>
    <property type="evidence" value="ECO:0007669"/>
    <property type="project" value="TreeGrafter"/>
</dbReference>
<evidence type="ECO:0000256" key="1">
    <source>
        <dbReference type="ARBA" id="ARBA00022527"/>
    </source>
</evidence>
<dbReference type="GO" id="GO:0004691">
    <property type="term" value="F:cAMP-dependent protein kinase activity"/>
    <property type="evidence" value="ECO:0007669"/>
    <property type="project" value="TreeGrafter"/>
</dbReference>
<dbReference type="SMART" id="SM00220">
    <property type="entry name" value="S_TKc"/>
    <property type="match status" value="1"/>
</dbReference>
<gene>
    <name evidence="10" type="ORF">FJAP1339_LOCUS4319</name>
    <name evidence="11" type="ORF">FJAP1339_LOCUS4320</name>
</gene>
<proteinExistence type="inferred from homology"/>
<organism evidence="10">
    <name type="scientific">Fibrocapsa japonica</name>
    <dbReference type="NCBI Taxonomy" id="94617"/>
    <lineage>
        <taxon>Eukaryota</taxon>
        <taxon>Sar</taxon>
        <taxon>Stramenopiles</taxon>
        <taxon>Ochrophyta</taxon>
        <taxon>Raphidophyceae</taxon>
        <taxon>Chattonellales</taxon>
        <taxon>Chattonellaceae</taxon>
        <taxon>Fibrocapsa</taxon>
    </lineage>
</organism>
<dbReference type="PROSITE" id="PS51285">
    <property type="entry name" value="AGC_KINASE_CTER"/>
    <property type="match status" value="1"/>
</dbReference>
<evidence type="ECO:0000259" key="9">
    <source>
        <dbReference type="PROSITE" id="PS51285"/>
    </source>
</evidence>
<keyword evidence="2" id="KW-0808">Transferase</keyword>
<dbReference type="InterPro" id="IPR000961">
    <property type="entry name" value="AGC-kinase_C"/>
</dbReference>
<evidence type="ECO:0000313" key="10">
    <source>
        <dbReference type="EMBL" id="CAD9861797.1"/>
    </source>
</evidence>
<dbReference type="Gene3D" id="1.10.510.10">
    <property type="entry name" value="Transferase(Phosphotransferase) domain 1"/>
    <property type="match status" value="1"/>
</dbReference>
<dbReference type="Pfam" id="PF00069">
    <property type="entry name" value="Pkinase"/>
    <property type="match status" value="1"/>
</dbReference>
<evidence type="ECO:0008006" key="12">
    <source>
        <dbReference type="Google" id="ProtNLM"/>
    </source>
</evidence>
<dbReference type="EMBL" id="HBHR01008954">
    <property type="protein sequence ID" value="CAD9861797.1"/>
    <property type="molecule type" value="Transcribed_RNA"/>
</dbReference>
<evidence type="ECO:0000256" key="6">
    <source>
        <dbReference type="PROSITE-ProRule" id="PRU10141"/>
    </source>
</evidence>
<name>A0A6U1MVM7_9STRA</name>
<feature type="domain" description="AGC-kinase C-terminal" evidence="9">
    <location>
        <begin position="278"/>
        <end position="331"/>
    </location>
</feature>
<dbReference type="PROSITE" id="PS00107">
    <property type="entry name" value="PROTEIN_KINASE_ATP"/>
    <property type="match status" value="1"/>
</dbReference>
<evidence type="ECO:0000256" key="5">
    <source>
        <dbReference type="ARBA" id="ARBA00022840"/>
    </source>
</evidence>
<dbReference type="GO" id="GO:0009653">
    <property type="term" value="P:anatomical structure morphogenesis"/>
    <property type="evidence" value="ECO:0007669"/>
    <property type="project" value="UniProtKB-ARBA"/>
</dbReference>
<dbReference type="EMBL" id="HBHR01008955">
    <property type="protein sequence ID" value="CAD9861798.1"/>
    <property type="molecule type" value="Transcribed_RNA"/>
</dbReference>
<comment type="similarity">
    <text evidence="7">Belongs to the protein kinase superfamily.</text>
</comment>
<feature type="domain" description="Protein kinase" evidence="8">
    <location>
        <begin position="23"/>
        <end position="277"/>
    </location>
</feature>
<evidence type="ECO:0000256" key="3">
    <source>
        <dbReference type="ARBA" id="ARBA00022741"/>
    </source>
</evidence>
<evidence type="ECO:0000256" key="7">
    <source>
        <dbReference type="RuleBase" id="RU000304"/>
    </source>
</evidence>